<evidence type="ECO:0000256" key="1">
    <source>
        <dbReference type="ARBA" id="ARBA00013081"/>
    </source>
</evidence>
<dbReference type="GO" id="GO:0004722">
    <property type="term" value="F:protein serine/threonine phosphatase activity"/>
    <property type="evidence" value="ECO:0000318"/>
    <property type="project" value="GO_Central"/>
</dbReference>
<dbReference type="PROSITE" id="PS51746">
    <property type="entry name" value="PPM_2"/>
    <property type="match status" value="1"/>
</dbReference>
<dbReference type="SUPFAM" id="SSF81606">
    <property type="entry name" value="PP2C-like"/>
    <property type="match status" value="1"/>
</dbReference>
<proteinExistence type="predicted"/>
<evidence type="ECO:0000313" key="8">
    <source>
        <dbReference type="Proteomes" id="UP000019116"/>
    </source>
</evidence>
<organism evidence="7">
    <name type="scientific">Triticum aestivum</name>
    <name type="common">Wheat</name>
    <dbReference type="NCBI Taxonomy" id="4565"/>
    <lineage>
        <taxon>Eukaryota</taxon>
        <taxon>Viridiplantae</taxon>
        <taxon>Streptophyta</taxon>
        <taxon>Embryophyta</taxon>
        <taxon>Tracheophyta</taxon>
        <taxon>Spermatophyta</taxon>
        <taxon>Magnoliopsida</taxon>
        <taxon>Liliopsida</taxon>
        <taxon>Poales</taxon>
        <taxon>Poaceae</taxon>
        <taxon>BOP clade</taxon>
        <taxon>Pooideae</taxon>
        <taxon>Triticodae</taxon>
        <taxon>Triticeae</taxon>
        <taxon>Triticinae</taxon>
        <taxon>Triticum</taxon>
    </lineage>
</organism>
<dbReference type="AlphaFoldDB" id="A0A3B6EE71"/>
<dbReference type="OrthoDB" id="420076at2759"/>
<dbReference type="Gramene" id="TraesKAR3A01G0088130.1">
    <property type="protein sequence ID" value="cds.TraesKAR3A01G0088130.1"/>
    <property type="gene ID" value="TraesKAR3A01G0088130"/>
</dbReference>
<accession>A0A3B6EE71</accession>
<keyword evidence="8" id="KW-1185">Reference proteome</keyword>
<comment type="catalytic activity">
    <reaction evidence="4">
        <text>O-phospho-L-seryl-[protein] + H2O = L-seryl-[protein] + phosphate</text>
        <dbReference type="Rhea" id="RHEA:20629"/>
        <dbReference type="Rhea" id="RHEA-COMP:9863"/>
        <dbReference type="Rhea" id="RHEA-COMP:11604"/>
        <dbReference type="ChEBI" id="CHEBI:15377"/>
        <dbReference type="ChEBI" id="CHEBI:29999"/>
        <dbReference type="ChEBI" id="CHEBI:43474"/>
        <dbReference type="ChEBI" id="CHEBI:83421"/>
        <dbReference type="EC" id="3.1.3.16"/>
    </reaction>
</comment>
<dbReference type="GO" id="GO:1902531">
    <property type="term" value="P:regulation of intracellular signal transduction"/>
    <property type="evidence" value="ECO:0000318"/>
    <property type="project" value="GO_Central"/>
</dbReference>
<dbReference type="CDD" id="cd00143">
    <property type="entry name" value="PP2Cc"/>
    <property type="match status" value="1"/>
</dbReference>
<dbReference type="Gramene" id="TraesLAC3A03G01302980.1">
    <property type="protein sequence ID" value="TraesLAC3A03G01302980.1"/>
    <property type="gene ID" value="TraesLAC3A03G01302980"/>
</dbReference>
<dbReference type="GO" id="GO:0005634">
    <property type="term" value="C:nucleus"/>
    <property type="evidence" value="ECO:0000318"/>
    <property type="project" value="GO_Central"/>
</dbReference>
<dbReference type="Gramene" id="TraesCLE_scaffold_027045_01G000100.1">
    <property type="protein sequence ID" value="TraesCLE_scaffold_027045_01G000100.1"/>
    <property type="gene ID" value="TraesCLE_scaffold_027045_01G000100"/>
</dbReference>
<dbReference type="PANTHER" id="PTHR47992">
    <property type="entry name" value="PROTEIN PHOSPHATASE"/>
    <property type="match status" value="1"/>
</dbReference>
<feature type="domain" description="PPM-type phosphatase" evidence="6">
    <location>
        <begin position="25"/>
        <end position="299"/>
    </location>
</feature>
<keyword evidence="2" id="KW-0378">Hydrolase</keyword>
<dbReference type="Gramene" id="TraesPARA_EIv1.0_0802750.1">
    <property type="protein sequence ID" value="TraesPARA_EIv1.0_0802750.1.CDS"/>
    <property type="gene ID" value="TraesPARA_EIv1.0_0802750"/>
</dbReference>
<dbReference type="EnsemblPlants" id="TraesCS3A02G144400.1">
    <property type="protein sequence ID" value="TraesCS3A02G144400.1"/>
    <property type="gene ID" value="TraesCS3A02G144400"/>
</dbReference>
<dbReference type="Gramene" id="TraesCAD_scaffold_035042_01G000100.1">
    <property type="protein sequence ID" value="TraesCAD_scaffold_035042_01G000100.1"/>
    <property type="gene ID" value="TraesCAD_scaffold_035042_01G000100"/>
</dbReference>
<dbReference type="Proteomes" id="UP000019116">
    <property type="component" value="Chromosome 3A"/>
</dbReference>
<sequence>MDIDLDDVPEQAVPMWGECPQMYLSYGTAIRNDRLPMLKDAVAIVKSFTVLSPPMGLDFFGVFDGILGSMFSKLMEERLHVAVAEEIMRDLLAKAPRDQNDVEGWWKTLIVDAFRQVDKEVLIGGGSGIDAPARVGSGALAVLVLEDYFVLANRGASRAVIYRGYEAVPLTPEHTPMPQNGGGDVASRLEQIMRRRAFRSSKFRATVAVPEPEVVAVKRKPGDKFLILATSALWDVVTPGDACAFIQRRLSMPRIIMSWDKKPTNSSGPPCAKALASELAAHAISKGTKRNVNIVLILLKNFWDLP</sequence>
<evidence type="ECO:0000259" key="6">
    <source>
        <dbReference type="PROSITE" id="PS51746"/>
    </source>
</evidence>
<dbReference type="Gramene" id="TraesCS3A02G144400.1">
    <property type="protein sequence ID" value="TraesCS3A02G144400.1"/>
    <property type="gene ID" value="TraesCS3A02G144400"/>
</dbReference>
<dbReference type="InterPro" id="IPR015655">
    <property type="entry name" value="PP2C"/>
</dbReference>
<reference evidence="7" key="1">
    <citation type="submission" date="2018-08" db="EMBL/GenBank/DDBJ databases">
        <authorList>
            <person name="Rossello M."/>
        </authorList>
    </citation>
    <scope>NUCLEOTIDE SEQUENCE [LARGE SCALE GENOMIC DNA]</scope>
    <source>
        <strain evidence="7">cv. Chinese Spring</strain>
    </source>
</reference>
<evidence type="ECO:0000256" key="4">
    <source>
        <dbReference type="ARBA" id="ARBA00047761"/>
    </source>
</evidence>
<comment type="catalytic activity">
    <reaction evidence="5">
        <text>O-phospho-L-threonyl-[protein] + H2O = L-threonyl-[protein] + phosphate</text>
        <dbReference type="Rhea" id="RHEA:47004"/>
        <dbReference type="Rhea" id="RHEA-COMP:11060"/>
        <dbReference type="Rhea" id="RHEA-COMP:11605"/>
        <dbReference type="ChEBI" id="CHEBI:15377"/>
        <dbReference type="ChEBI" id="CHEBI:30013"/>
        <dbReference type="ChEBI" id="CHEBI:43474"/>
        <dbReference type="ChEBI" id="CHEBI:61977"/>
        <dbReference type="EC" id="3.1.3.16"/>
    </reaction>
</comment>
<keyword evidence="3" id="KW-0904">Protein phosphatase</keyword>
<reference evidence="7" key="2">
    <citation type="submission" date="2018-10" db="UniProtKB">
        <authorList>
            <consortium name="EnsemblPlants"/>
        </authorList>
    </citation>
    <scope>IDENTIFICATION</scope>
</reference>
<dbReference type="Gramene" id="TraesLDM3A03G01361530.1">
    <property type="protein sequence ID" value="TraesLDM3A03G01361530.1"/>
    <property type="gene ID" value="TraesLDM3A03G01361530"/>
</dbReference>
<dbReference type="SMR" id="A0A3B6EE71"/>
<evidence type="ECO:0000256" key="5">
    <source>
        <dbReference type="ARBA" id="ARBA00048336"/>
    </source>
</evidence>
<dbReference type="STRING" id="4565.A0A3B6EE71"/>
<dbReference type="SMART" id="SM00332">
    <property type="entry name" value="PP2Cc"/>
    <property type="match status" value="1"/>
</dbReference>
<dbReference type="Pfam" id="PF00481">
    <property type="entry name" value="PP2C"/>
    <property type="match status" value="1"/>
</dbReference>
<evidence type="ECO:0000313" key="7">
    <source>
        <dbReference type="EnsemblPlants" id="TraesCS3A02G144400.1"/>
    </source>
</evidence>
<name>A0A3B6EE71_WHEAT</name>
<dbReference type="Gene3D" id="3.60.40.10">
    <property type="entry name" value="PPM-type phosphatase domain"/>
    <property type="match status" value="1"/>
</dbReference>
<dbReference type="Gramene" id="TraesROB_scaffold_025725_01G000100.1">
    <property type="protein sequence ID" value="TraesROB_scaffold_025725_01G000100.1"/>
    <property type="gene ID" value="TraesROB_scaffold_025725_01G000100"/>
</dbReference>
<evidence type="ECO:0000256" key="2">
    <source>
        <dbReference type="ARBA" id="ARBA00022801"/>
    </source>
</evidence>
<protein>
    <recommendedName>
        <fullName evidence="1">protein-serine/threonine phosphatase</fullName>
        <ecNumber evidence="1">3.1.3.16</ecNumber>
    </recommendedName>
</protein>
<dbReference type="InterPro" id="IPR001932">
    <property type="entry name" value="PPM-type_phosphatase-like_dom"/>
</dbReference>
<evidence type="ECO:0000256" key="3">
    <source>
        <dbReference type="ARBA" id="ARBA00022912"/>
    </source>
</evidence>
<dbReference type="Gramene" id="TraesWEE_scaffold_126682_01G000100.1">
    <property type="protein sequence ID" value="TraesWEE_scaffold_126682_01G000100.1"/>
    <property type="gene ID" value="TraesWEE_scaffold_126682_01G000100"/>
</dbReference>
<dbReference type="EC" id="3.1.3.16" evidence="1"/>
<dbReference type="InterPro" id="IPR036457">
    <property type="entry name" value="PPM-type-like_dom_sf"/>
</dbReference>